<keyword evidence="2" id="KW-1185">Reference proteome</keyword>
<sequence>MFWLNWLVSLPVLVTINNTRSTLAAMAQDTESVTDTNSTHHSRPDEERRPDEQPSEGQAPENGAESSGDSVKLGDDGDTQEPGDSTDDSSGTIKPETEASRQDGRPSESEKRETDTEDSSQSSEQGPGQADPQTSGNGTDSSSQTSKSNDEKAVMSDAPDTSADTTPPKTSVSSSLDLVRFSLVLDRDQIRSVYHTGKLTLDRDQMRKVRASGGINLAREETDALTPTVNDTTNEDSASTPKEDAVGDGAGDGVAPTILPLSDLDKSIVGWESQDDPKMPLNFSAARKWVVVWSLAAITFMSPFSSSVLAPAIEYINKDFHNTNLIEGTLPVSIYLLGYATGPLLLAPLSEIFGRAGVLTFSNIFFCVWHIGCALAPALPFLIVFRFISGVGGSGCMTLGGAIIGDLFPIEQRGIALSIWALGPLIGPTVGPLVGAFIAGSIGWRWAFWIVLIPSVVITIILAIFLPETNHIVLMQRKTKRMMKELNRPDLKTCYEADEARKVSQFHILRIGMLRPLKMLIFAPMIFIQSLYVSFIYGSVYLMYNSIPPTFEKRYGWSTGMSGLVFISIGLGYMAGLWVFSILSDRTVVRLTKANGGAHKPEFRLTIMIWYSFLCPLAFFWYGWSAQAKTHWIVPILGLFPLGFGVIGVFMPTQAYIIDAYPAYNASGIAAFTVLRSVIAAFLPLCGPALFRNLGIGWGNSVLGFVGVAMIPVPIFIYKFGAKLREKYPLKL</sequence>
<protein>
    <submittedName>
        <fullName evidence="1">Major facilitator superfamily domain-containing protein</fullName>
    </submittedName>
</protein>
<evidence type="ECO:0000313" key="1">
    <source>
        <dbReference type="EMBL" id="KAI6081599.1"/>
    </source>
</evidence>
<dbReference type="Proteomes" id="UP001497680">
    <property type="component" value="Unassembled WGS sequence"/>
</dbReference>
<reference evidence="1 2" key="1">
    <citation type="journal article" date="2022" name="New Phytol.">
        <title>Ecological generalism drives hyperdiversity of secondary metabolite gene clusters in xylarialean endophytes.</title>
        <authorList>
            <person name="Franco M.E.E."/>
            <person name="Wisecaver J.H."/>
            <person name="Arnold A.E."/>
            <person name="Ju Y.M."/>
            <person name="Slot J.C."/>
            <person name="Ahrendt S."/>
            <person name="Moore L.P."/>
            <person name="Eastman K.E."/>
            <person name="Scott K."/>
            <person name="Konkel Z."/>
            <person name="Mondo S.J."/>
            <person name="Kuo A."/>
            <person name="Hayes R.D."/>
            <person name="Haridas S."/>
            <person name="Andreopoulos B."/>
            <person name="Riley R."/>
            <person name="LaButti K."/>
            <person name="Pangilinan J."/>
            <person name="Lipzen A."/>
            <person name="Amirebrahimi M."/>
            <person name="Yan J."/>
            <person name="Adam C."/>
            <person name="Keymanesh K."/>
            <person name="Ng V."/>
            <person name="Louie K."/>
            <person name="Northen T."/>
            <person name="Drula E."/>
            <person name="Henrissat B."/>
            <person name="Hsieh H.M."/>
            <person name="Youens-Clark K."/>
            <person name="Lutzoni F."/>
            <person name="Miadlikowska J."/>
            <person name="Eastwood D.C."/>
            <person name="Hamelin R.C."/>
            <person name="Grigoriev I.V."/>
            <person name="U'Ren J.M."/>
        </authorList>
    </citation>
    <scope>NUCLEOTIDE SEQUENCE [LARGE SCALE GENOMIC DNA]</scope>
    <source>
        <strain evidence="1 2">ER1909</strain>
    </source>
</reference>
<comment type="caution">
    <text evidence="1">The sequence shown here is derived from an EMBL/GenBank/DDBJ whole genome shotgun (WGS) entry which is preliminary data.</text>
</comment>
<gene>
    <name evidence="1" type="ORF">F4821DRAFT_248919</name>
</gene>
<dbReference type="EMBL" id="MU394391">
    <property type="protein sequence ID" value="KAI6081599.1"/>
    <property type="molecule type" value="Genomic_DNA"/>
</dbReference>
<organism evidence="1 2">
    <name type="scientific">Hypoxylon rubiginosum</name>
    <dbReference type="NCBI Taxonomy" id="110542"/>
    <lineage>
        <taxon>Eukaryota</taxon>
        <taxon>Fungi</taxon>
        <taxon>Dikarya</taxon>
        <taxon>Ascomycota</taxon>
        <taxon>Pezizomycotina</taxon>
        <taxon>Sordariomycetes</taxon>
        <taxon>Xylariomycetidae</taxon>
        <taxon>Xylariales</taxon>
        <taxon>Hypoxylaceae</taxon>
        <taxon>Hypoxylon</taxon>
    </lineage>
</organism>
<proteinExistence type="predicted"/>
<accession>A0ACC0CMI2</accession>
<name>A0ACC0CMI2_9PEZI</name>
<evidence type="ECO:0000313" key="2">
    <source>
        <dbReference type="Proteomes" id="UP001497680"/>
    </source>
</evidence>